<evidence type="ECO:0000313" key="6">
    <source>
        <dbReference type="EMBL" id="KAJ8023818.1"/>
    </source>
</evidence>
<dbReference type="InterPro" id="IPR007110">
    <property type="entry name" value="Ig-like_dom"/>
</dbReference>
<feature type="domain" description="AIG1-type G" evidence="5">
    <location>
        <begin position="403"/>
        <end position="538"/>
    </location>
</feature>
<dbReference type="PROSITE" id="PS51720">
    <property type="entry name" value="G_AIG1"/>
    <property type="match status" value="1"/>
</dbReference>
<dbReference type="Gene3D" id="2.60.40.10">
    <property type="entry name" value="Immunoglobulins"/>
    <property type="match status" value="1"/>
</dbReference>
<dbReference type="PANTHER" id="PTHR10903:SF184">
    <property type="entry name" value="GTP-BINDING PROTEIN A"/>
    <property type="match status" value="1"/>
</dbReference>
<keyword evidence="2" id="KW-0547">Nucleotide-binding</keyword>
<accession>A0A9Q0YJN5</accession>
<dbReference type="InterPro" id="IPR013783">
    <property type="entry name" value="Ig-like_fold"/>
</dbReference>
<evidence type="ECO:0000259" key="4">
    <source>
        <dbReference type="PROSITE" id="PS50835"/>
    </source>
</evidence>
<dbReference type="OrthoDB" id="8954335at2759"/>
<feature type="domain" description="Ig-like" evidence="4">
    <location>
        <begin position="149"/>
        <end position="236"/>
    </location>
</feature>
<evidence type="ECO:0000256" key="2">
    <source>
        <dbReference type="ARBA" id="ARBA00022741"/>
    </source>
</evidence>
<dbReference type="PANTHER" id="PTHR10903">
    <property type="entry name" value="GTPASE, IMAP FAMILY MEMBER-RELATED"/>
    <property type="match status" value="1"/>
</dbReference>
<comment type="similarity">
    <text evidence="1">Belongs to the TRAFAC class TrmE-Era-EngA-EngB-Septin-like GTPase superfamily. AIG1/Toc34/Toc159-like paraseptin GTPase family. IAN subfamily.</text>
</comment>
<sequence length="538" mass="60640">MIFKSTTDLPNFYTVGVITIVKAKPPHPVICRCKDETDLCFQIINEDFQVSCSVSNARPAVPIRWKVKTALGEMNISTLVTVSNGSLTQTSRAFTTQIFLYSNILALLVCKSDGQARGLDETDAHVLFVNGRENCSVLKTENNEYFKVGTEIILECGKEGSNYPLIVWSRLHDGFCEYLLYAVSFEEIFVKTIANNYKLGNRGSLVVPYAELQHEGPYFCVFGNGHTDGIVRRDVSVYVNPNPPYPVVEGCNHGQYCILEARREGNLKCSVFGIRPKVHLEWRSLHGHKLSSISFHRPNLTITKKGGTFDVALNTRYRLERRYTNRLTIECIVAGQNANIFNISTKVDLVFETDSMDDYIPDDEEVTNDSKYPRSLPGRRKVEIIHANYSLPINRHIQRSSDTDDIFIAILGRTGVGKSATANCIFGRHVFKEELDSVPITTKTMFQSQTVDDRVVNIVDTPGLDNSNVLEDSSMKEISRIFDFFSVGVDVLVFVSNIADINRVDEDLRALDAVKVMSYSTLHLVHWFSRVWAVTLML</sequence>
<dbReference type="Proteomes" id="UP001152320">
    <property type="component" value="Chromosome 19"/>
</dbReference>
<dbReference type="SUPFAM" id="SSF48726">
    <property type="entry name" value="Immunoglobulin"/>
    <property type="match status" value="1"/>
</dbReference>
<dbReference type="PROSITE" id="PS50835">
    <property type="entry name" value="IG_LIKE"/>
    <property type="match status" value="1"/>
</dbReference>
<name>A0A9Q0YJN5_HOLLE</name>
<evidence type="ECO:0000256" key="3">
    <source>
        <dbReference type="ARBA" id="ARBA00023134"/>
    </source>
</evidence>
<organism evidence="6 7">
    <name type="scientific">Holothuria leucospilota</name>
    <name type="common">Black long sea cucumber</name>
    <name type="synonym">Mertensiothuria leucospilota</name>
    <dbReference type="NCBI Taxonomy" id="206669"/>
    <lineage>
        <taxon>Eukaryota</taxon>
        <taxon>Metazoa</taxon>
        <taxon>Echinodermata</taxon>
        <taxon>Eleutherozoa</taxon>
        <taxon>Echinozoa</taxon>
        <taxon>Holothuroidea</taxon>
        <taxon>Aspidochirotacea</taxon>
        <taxon>Aspidochirotida</taxon>
        <taxon>Holothuriidae</taxon>
        <taxon>Holothuria</taxon>
    </lineage>
</organism>
<protein>
    <submittedName>
        <fullName evidence="6">Immune-associated nucleotide-binding protein 12</fullName>
    </submittedName>
</protein>
<dbReference type="InterPro" id="IPR036179">
    <property type="entry name" value="Ig-like_dom_sf"/>
</dbReference>
<gene>
    <name evidence="6" type="ORF">HOLleu_36364</name>
</gene>
<evidence type="ECO:0000259" key="5">
    <source>
        <dbReference type="PROSITE" id="PS51720"/>
    </source>
</evidence>
<dbReference type="GO" id="GO:0005525">
    <property type="term" value="F:GTP binding"/>
    <property type="evidence" value="ECO:0007669"/>
    <property type="project" value="UniProtKB-KW"/>
</dbReference>
<reference evidence="6" key="1">
    <citation type="submission" date="2021-10" db="EMBL/GenBank/DDBJ databases">
        <title>Tropical sea cucumber genome reveals ecological adaptation and Cuvierian tubules defense mechanism.</title>
        <authorList>
            <person name="Chen T."/>
        </authorList>
    </citation>
    <scope>NUCLEOTIDE SEQUENCE</scope>
    <source>
        <strain evidence="6">Nanhai2018</strain>
        <tissue evidence="6">Muscle</tissue>
    </source>
</reference>
<dbReference type="Pfam" id="PF04548">
    <property type="entry name" value="AIG1"/>
    <property type="match status" value="1"/>
</dbReference>
<evidence type="ECO:0000256" key="1">
    <source>
        <dbReference type="ARBA" id="ARBA00008535"/>
    </source>
</evidence>
<dbReference type="Gene3D" id="3.40.50.300">
    <property type="entry name" value="P-loop containing nucleotide triphosphate hydrolases"/>
    <property type="match status" value="1"/>
</dbReference>
<dbReference type="EMBL" id="JAIZAY010000019">
    <property type="protein sequence ID" value="KAJ8023818.1"/>
    <property type="molecule type" value="Genomic_DNA"/>
</dbReference>
<keyword evidence="3" id="KW-0342">GTP-binding</keyword>
<dbReference type="InterPro" id="IPR045058">
    <property type="entry name" value="GIMA/IAN/Toc"/>
</dbReference>
<evidence type="ECO:0000313" key="7">
    <source>
        <dbReference type="Proteomes" id="UP001152320"/>
    </source>
</evidence>
<dbReference type="InterPro" id="IPR006703">
    <property type="entry name" value="G_AIG1"/>
</dbReference>
<keyword evidence="7" id="KW-1185">Reference proteome</keyword>
<proteinExistence type="inferred from homology"/>
<comment type="caution">
    <text evidence="6">The sequence shown here is derived from an EMBL/GenBank/DDBJ whole genome shotgun (WGS) entry which is preliminary data.</text>
</comment>
<dbReference type="InterPro" id="IPR027417">
    <property type="entry name" value="P-loop_NTPase"/>
</dbReference>
<dbReference type="SUPFAM" id="SSF52540">
    <property type="entry name" value="P-loop containing nucleoside triphosphate hydrolases"/>
    <property type="match status" value="1"/>
</dbReference>
<dbReference type="AlphaFoldDB" id="A0A9Q0YJN5"/>